<reference evidence="1" key="1">
    <citation type="journal article" date="2014" name="Front. Microbiol.">
        <title>High frequency of phylogenetically diverse reductive dehalogenase-homologous genes in deep subseafloor sedimentary metagenomes.</title>
        <authorList>
            <person name="Kawai M."/>
            <person name="Futagami T."/>
            <person name="Toyoda A."/>
            <person name="Takaki Y."/>
            <person name="Nishi S."/>
            <person name="Hori S."/>
            <person name="Arai W."/>
            <person name="Tsubouchi T."/>
            <person name="Morono Y."/>
            <person name="Uchiyama I."/>
            <person name="Ito T."/>
            <person name="Fujiyama A."/>
            <person name="Inagaki F."/>
            <person name="Takami H."/>
        </authorList>
    </citation>
    <scope>NUCLEOTIDE SEQUENCE</scope>
    <source>
        <strain evidence="1">Expedition CK06-06</strain>
    </source>
</reference>
<organism evidence="1">
    <name type="scientific">marine sediment metagenome</name>
    <dbReference type="NCBI Taxonomy" id="412755"/>
    <lineage>
        <taxon>unclassified sequences</taxon>
        <taxon>metagenomes</taxon>
        <taxon>ecological metagenomes</taxon>
    </lineage>
</organism>
<protein>
    <submittedName>
        <fullName evidence="1">Uncharacterized protein</fullName>
    </submittedName>
</protein>
<dbReference type="EMBL" id="BARV01000043">
    <property type="protein sequence ID" value="GAH92239.1"/>
    <property type="molecule type" value="Genomic_DNA"/>
</dbReference>
<accession>X1KQ01</accession>
<dbReference type="EMBL" id="BARV01000043">
    <property type="protein sequence ID" value="GAH92257.1"/>
    <property type="molecule type" value="Genomic_DNA"/>
</dbReference>
<evidence type="ECO:0000313" key="1">
    <source>
        <dbReference type="EMBL" id="GAH92239.1"/>
    </source>
</evidence>
<dbReference type="AlphaFoldDB" id="X1KQ01"/>
<comment type="caution">
    <text evidence="1">The sequence shown here is derived from an EMBL/GenBank/DDBJ whole genome shotgun (WGS) entry which is preliminary data.</text>
</comment>
<gene>
    <name evidence="1" type="ORF">S06H3_00270</name>
    <name evidence="2" type="ORF">S06H3_00277</name>
</gene>
<evidence type="ECO:0000313" key="2">
    <source>
        <dbReference type="EMBL" id="GAH92257.1"/>
    </source>
</evidence>
<sequence>MPINHVLHGGVVETVTFTQEEKNYLNWLMGGDEEYQDHMKAQEEEDED</sequence>
<proteinExistence type="predicted"/>
<name>X1KQ01_9ZZZZ</name>